<dbReference type="PANTHER" id="PTHR30540:SF79">
    <property type="entry name" value="LOW AFFINITY POTASSIUM TRANSPORT SYSTEM PROTEIN KUP"/>
    <property type="match status" value="1"/>
</dbReference>
<evidence type="ECO:0000256" key="7">
    <source>
        <dbReference type="ARBA" id="ARBA00022692"/>
    </source>
</evidence>
<evidence type="ECO:0000256" key="12">
    <source>
        <dbReference type="ARBA" id="ARBA00023136"/>
    </source>
</evidence>
<keyword evidence="3 13" id="KW-0813">Transport</keyword>
<feature type="transmembrane region" description="Helical" evidence="13">
    <location>
        <begin position="351"/>
        <end position="371"/>
    </location>
</feature>
<evidence type="ECO:0000256" key="5">
    <source>
        <dbReference type="ARBA" id="ARBA00022519"/>
    </source>
</evidence>
<evidence type="ECO:0000256" key="13">
    <source>
        <dbReference type="HAMAP-Rule" id="MF_01522"/>
    </source>
</evidence>
<sequence length="636" mass="68377">MAEAAMSPDEASHGHRKEGFWALTIGSVGVVFGDIGTSPLYAMRVALEAAPSGGAAGEAAVLGVVSLITWALLLIVTVKYVVFLLRADNKGEGGTLALMALAQRAIGHRSPWVFVLGLIGAALFYGDGVLTPAVSVMSAVEGLERAPGVGAALHPFITPIAIAILLALFLVQSRGTASVGRFFGPITVVWFLTLGALGVLHIADDLSIVRGLSPHYGLMFIADNGFLGLIILGGVFLAVTGAEALYADMGHFGKGPLRAAWGFLVLPCLLLNYFGQGAMVLAHPETRVSPFFEMIPEFAFWPVLLLATAATIIASQAVITGAFSVTQQAVQLGLFPRIEIKRTSETQAGQIFVPQVNNALLVGVLVLIFMFRNSTNLAAAYGIAVTGAMLVDTALFYVIIRYFWKRPMWQAVGAAVAFGSIDVIFVGANLLKIPQGAWAPLVLGAALVMVMWTWTRGTQILAEKTRRDSVPMAELSEILRARGPHRVPGTAVFLTSDPEMAPVALMHNLKHNKILHEKNIILSVEAAEIPRVKDQDRVRIEPIDDDFKKVVVSYGFMESPNIPKALSLCRKMGLKFDIMATSFFLGRRSVVPSAQSGMPMWQDKIFIFLMKNAANPTDFYKIPPGRVVELGTQVTV</sequence>
<dbReference type="EMBL" id="JBHUEY010000001">
    <property type="protein sequence ID" value="MFD1783414.1"/>
    <property type="molecule type" value="Genomic_DNA"/>
</dbReference>
<feature type="transmembrane region" description="Helical" evidence="13">
    <location>
        <begin position="146"/>
        <end position="170"/>
    </location>
</feature>
<keyword evidence="6 13" id="KW-0633">Potassium transport</keyword>
<keyword evidence="5" id="KW-0997">Cell inner membrane</keyword>
<dbReference type="Pfam" id="PF02705">
    <property type="entry name" value="K_trans"/>
    <property type="match status" value="1"/>
</dbReference>
<evidence type="ECO:0000256" key="3">
    <source>
        <dbReference type="ARBA" id="ARBA00022448"/>
    </source>
</evidence>
<evidence type="ECO:0000256" key="11">
    <source>
        <dbReference type="ARBA" id="ARBA00023065"/>
    </source>
</evidence>
<dbReference type="InterPro" id="IPR053952">
    <property type="entry name" value="K_trans_C"/>
</dbReference>
<evidence type="ECO:0000256" key="1">
    <source>
        <dbReference type="ARBA" id="ARBA00004141"/>
    </source>
</evidence>
<feature type="transmembrane region" description="Helical" evidence="13">
    <location>
        <begin position="61"/>
        <end position="85"/>
    </location>
</feature>
<organism evidence="16 17">
    <name type="scientific">Phenylobacterium terrae</name>
    <dbReference type="NCBI Taxonomy" id="2665495"/>
    <lineage>
        <taxon>Bacteria</taxon>
        <taxon>Pseudomonadati</taxon>
        <taxon>Pseudomonadota</taxon>
        <taxon>Alphaproteobacteria</taxon>
        <taxon>Caulobacterales</taxon>
        <taxon>Caulobacteraceae</taxon>
        <taxon>Phenylobacterium</taxon>
    </lineage>
</organism>
<comment type="subcellular location">
    <subcellularLocation>
        <location evidence="13">Cell membrane</location>
        <topology evidence="13">Multi-pass membrane protein</topology>
    </subcellularLocation>
    <subcellularLocation>
        <location evidence="1">Membrane</location>
        <topology evidence="1">Multi-pass membrane protein</topology>
    </subcellularLocation>
</comment>
<feature type="transmembrane region" description="Helical" evidence="13">
    <location>
        <begin position="299"/>
        <end position="330"/>
    </location>
</feature>
<keyword evidence="8 13" id="KW-0769">Symport</keyword>
<dbReference type="HAMAP" id="MF_01522">
    <property type="entry name" value="Kup"/>
    <property type="match status" value="1"/>
</dbReference>
<feature type="transmembrane region" description="Helical" evidence="13">
    <location>
        <begin position="182"/>
        <end position="203"/>
    </location>
</feature>
<keyword evidence="17" id="KW-1185">Reference proteome</keyword>
<comment type="function">
    <text evidence="13">Transport of potassium into the cell. Likely operates as a K(+):H(+) symporter.</text>
</comment>
<keyword evidence="7 13" id="KW-0812">Transmembrane</keyword>
<feature type="transmembrane region" description="Helical" evidence="13">
    <location>
        <begin position="20"/>
        <end position="41"/>
    </location>
</feature>
<keyword evidence="4 13" id="KW-1003">Cell membrane</keyword>
<dbReference type="Pfam" id="PF22776">
    <property type="entry name" value="K_trans_C"/>
    <property type="match status" value="1"/>
</dbReference>
<keyword evidence="12 13" id="KW-0472">Membrane</keyword>
<protein>
    <recommendedName>
        <fullName evidence="13">Probable potassium transport system protein Kup</fullName>
    </recommendedName>
</protein>
<feature type="transmembrane region" description="Helical" evidence="13">
    <location>
        <begin position="411"/>
        <end position="431"/>
    </location>
</feature>
<evidence type="ECO:0000256" key="2">
    <source>
        <dbReference type="ARBA" id="ARBA00007019"/>
    </source>
</evidence>
<evidence type="ECO:0000256" key="9">
    <source>
        <dbReference type="ARBA" id="ARBA00022958"/>
    </source>
</evidence>
<accession>A0ABW4N1S3</accession>
<evidence type="ECO:0000313" key="17">
    <source>
        <dbReference type="Proteomes" id="UP001597237"/>
    </source>
</evidence>
<dbReference type="PANTHER" id="PTHR30540">
    <property type="entry name" value="OSMOTIC STRESS POTASSIUM TRANSPORTER"/>
    <property type="match status" value="1"/>
</dbReference>
<proteinExistence type="inferred from homology"/>
<reference evidence="17" key="1">
    <citation type="journal article" date="2019" name="Int. J. Syst. Evol. Microbiol.">
        <title>The Global Catalogue of Microorganisms (GCM) 10K type strain sequencing project: providing services to taxonomists for standard genome sequencing and annotation.</title>
        <authorList>
            <consortium name="The Broad Institute Genomics Platform"/>
            <consortium name="The Broad Institute Genome Sequencing Center for Infectious Disease"/>
            <person name="Wu L."/>
            <person name="Ma J."/>
        </authorList>
    </citation>
    <scope>NUCLEOTIDE SEQUENCE [LARGE SCALE GENOMIC DNA]</scope>
    <source>
        <strain evidence="17">DFY28</strain>
    </source>
</reference>
<keyword evidence="10 13" id="KW-1133">Transmembrane helix</keyword>
<feature type="transmembrane region" description="Helical" evidence="13">
    <location>
        <begin position="437"/>
        <end position="454"/>
    </location>
</feature>
<feature type="transmembrane region" description="Helical" evidence="13">
    <location>
        <begin position="106"/>
        <end position="126"/>
    </location>
</feature>
<evidence type="ECO:0000256" key="10">
    <source>
        <dbReference type="ARBA" id="ARBA00022989"/>
    </source>
</evidence>
<evidence type="ECO:0000259" key="14">
    <source>
        <dbReference type="Pfam" id="PF02705"/>
    </source>
</evidence>
<comment type="caution">
    <text evidence="16">The sequence shown here is derived from an EMBL/GenBank/DDBJ whole genome shotgun (WGS) entry which is preliminary data.</text>
</comment>
<evidence type="ECO:0000256" key="6">
    <source>
        <dbReference type="ARBA" id="ARBA00022538"/>
    </source>
</evidence>
<dbReference type="InterPro" id="IPR003855">
    <property type="entry name" value="K+_transporter"/>
</dbReference>
<gene>
    <name evidence="13" type="primary">kup</name>
    <name evidence="16" type="ORF">ACFSC0_08420</name>
</gene>
<keyword evidence="9 13" id="KW-0630">Potassium</keyword>
<dbReference type="InterPro" id="IPR023051">
    <property type="entry name" value="Kup"/>
</dbReference>
<name>A0ABW4N1S3_9CAUL</name>
<feature type="transmembrane region" description="Helical" evidence="13">
    <location>
        <begin position="226"/>
        <end position="247"/>
    </location>
</feature>
<evidence type="ECO:0000259" key="15">
    <source>
        <dbReference type="Pfam" id="PF22776"/>
    </source>
</evidence>
<feature type="domain" description="K+ potassium transporter integral membrane" evidence="14">
    <location>
        <begin position="24"/>
        <end position="475"/>
    </location>
</feature>
<evidence type="ECO:0000256" key="4">
    <source>
        <dbReference type="ARBA" id="ARBA00022475"/>
    </source>
</evidence>
<keyword evidence="11 13" id="KW-0406">Ion transport</keyword>
<feature type="transmembrane region" description="Helical" evidence="13">
    <location>
        <begin position="259"/>
        <end position="279"/>
    </location>
</feature>
<comment type="catalytic activity">
    <reaction evidence="13">
        <text>K(+)(in) + H(+)(in) = K(+)(out) + H(+)(out)</text>
        <dbReference type="Rhea" id="RHEA:28490"/>
        <dbReference type="ChEBI" id="CHEBI:15378"/>
        <dbReference type="ChEBI" id="CHEBI:29103"/>
    </reaction>
</comment>
<evidence type="ECO:0000313" key="16">
    <source>
        <dbReference type="EMBL" id="MFD1783414.1"/>
    </source>
</evidence>
<dbReference type="Proteomes" id="UP001597237">
    <property type="component" value="Unassembled WGS sequence"/>
</dbReference>
<dbReference type="InterPro" id="IPR053951">
    <property type="entry name" value="K_trans_N"/>
</dbReference>
<evidence type="ECO:0000256" key="8">
    <source>
        <dbReference type="ARBA" id="ARBA00022847"/>
    </source>
</evidence>
<feature type="transmembrane region" description="Helical" evidence="13">
    <location>
        <begin position="377"/>
        <end position="399"/>
    </location>
</feature>
<comment type="similarity">
    <text evidence="2 13">Belongs to the HAK/KUP transporter (TC 2.A.72) family.</text>
</comment>
<feature type="domain" description="K+ potassium transporter C-terminal" evidence="15">
    <location>
        <begin position="488"/>
        <end position="635"/>
    </location>
</feature>
<dbReference type="RefSeq" id="WP_377284043.1">
    <property type="nucleotide sequence ID" value="NZ_JBHRSI010000010.1"/>
</dbReference>